<dbReference type="InterPro" id="IPR050245">
    <property type="entry name" value="PrsA_foldase"/>
</dbReference>
<evidence type="ECO:0000256" key="3">
    <source>
        <dbReference type="ARBA" id="ARBA00023110"/>
    </source>
</evidence>
<keyword evidence="3" id="KW-0413">Isomerase</keyword>
<proteinExistence type="predicted"/>
<dbReference type="AlphaFoldDB" id="A0A6G7YQU5"/>
<dbReference type="KEGG" id="spii:G7077_09615"/>
<keyword evidence="5" id="KW-1185">Reference proteome</keyword>
<name>A0A6G7YQU5_9SPHN</name>
<protein>
    <recommendedName>
        <fullName evidence="2">peptidylprolyl isomerase</fullName>
        <ecNumber evidence="2">5.2.1.8</ecNumber>
    </recommendedName>
</protein>
<sequence>MSVASMLSTLKDNFRREKFMKSRFLLGLILVTTTLSGCQKKADGQTVAVVNNDEITSSELNAELAGANLPAGVDKKQATARVLQGLIDRKLVAQQARQEGIDRSPEFINRQRRVTEDLLIGMLTSRQLETGKIPTPAQIADIQSKQPQVFAKREAWKLEQLQYDTPKDPKVLAQVAQAKSLEQLSALLSQSSIPFQRGTNQLVTSVIPAEIYAKLVTLDPGEPFIVPAGNRSVASVIVARQPVPLPDSAARTQAVEMVRRQRASDLLQQRVKQLRTSAKIEYKEGYAPGK</sequence>
<evidence type="ECO:0000256" key="1">
    <source>
        <dbReference type="ARBA" id="ARBA00000971"/>
    </source>
</evidence>
<dbReference type="InterPro" id="IPR027304">
    <property type="entry name" value="Trigger_fact/SurA_dom_sf"/>
</dbReference>
<dbReference type="Gene3D" id="1.10.8.1040">
    <property type="match status" value="1"/>
</dbReference>
<dbReference type="EC" id="5.2.1.8" evidence="2"/>
<dbReference type="PANTHER" id="PTHR47245">
    <property type="entry name" value="PEPTIDYLPROLYL ISOMERASE"/>
    <property type="match status" value="1"/>
</dbReference>
<dbReference type="Proteomes" id="UP000503222">
    <property type="component" value="Chromosome"/>
</dbReference>
<dbReference type="PANTHER" id="PTHR47245:SF2">
    <property type="entry name" value="PEPTIDYL-PROLYL CIS-TRANS ISOMERASE HP_0175-RELATED"/>
    <property type="match status" value="1"/>
</dbReference>
<accession>A0A6G7YQU5</accession>
<dbReference type="GO" id="GO:0003755">
    <property type="term" value="F:peptidyl-prolyl cis-trans isomerase activity"/>
    <property type="evidence" value="ECO:0007669"/>
    <property type="project" value="UniProtKB-KW"/>
</dbReference>
<evidence type="ECO:0000256" key="2">
    <source>
        <dbReference type="ARBA" id="ARBA00013194"/>
    </source>
</evidence>
<dbReference type="EMBL" id="CP049869">
    <property type="protein sequence ID" value="QIK79115.1"/>
    <property type="molecule type" value="Genomic_DNA"/>
</dbReference>
<dbReference type="Pfam" id="PF13624">
    <property type="entry name" value="SurA_N_3"/>
    <property type="match status" value="1"/>
</dbReference>
<keyword evidence="3" id="KW-0697">Rotamase</keyword>
<organism evidence="4 5">
    <name type="scientific">Sphingomonas piscis</name>
    <dbReference type="NCBI Taxonomy" id="2714943"/>
    <lineage>
        <taxon>Bacteria</taxon>
        <taxon>Pseudomonadati</taxon>
        <taxon>Pseudomonadota</taxon>
        <taxon>Alphaproteobacteria</taxon>
        <taxon>Sphingomonadales</taxon>
        <taxon>Sphingomonadaceae</taxon>
        <taxon>Sphingomonas</taxon>
    </lineage>
</organism>
<evidence type="ECO:0000313" key="5">
    <source>
        <dbReference type="Proteomes" id="UP000503222"/>
    </source>
</evidence>
<comment type="catalytic activity">
    <reaction evidence="1">
        <text>[protein]-peptidylproline (omega=180) = [protein]-peptidylproline (omega=0)</text>
        <dbReference type="Rhea" id="RHEA:16237"/>
        <dbReference type="Rhea" id="RHEA-COMP:10747"/>
        <dbReference type="Rhea" id="RHEA-COMP:10748"/>
        <dbReference type="ChEBI" id="CHEBI:83833"/>
        <dbReference type="ChEBI" id="CHEBI:83834"/>
        <dbReference type="EC" id="5.2.1.8"/>
    </reaction>
</comment>
<evidence type="ECO:0000313" key="4">
    <source>
        <dbReference type="EMBL" id="QIK79115.1"/>
    </source>
</evidence>
<gene>
    <name evidence="4" type="ORF">G7077_09615</name>
</gene>
<reference evidence="4 5" key="1">
    <citation type="submission" date="2020-03" db="EMBL/GenBank/DDBJ databases">
        <title>Sphingomonas sp. nov., isolated from fish.</title>
        <authorList>
            <person name="Hyun D.-W."/>
            <person name="Bae J.-W."/>
        </authorList>
    </citation>
    <scope>NUCLEOTIDE SEQUENCE [LARGE SCALE GENOMIC DNA]</scope>
    <source>
        <strain evidence="4 5">HDW15B</strain>
    </source>
</reference>
<dbReference type="SUPFAM" id="SSF109998">
    <property type="entry name" value="Triger factor/SurA peptide-binding domain-like"/>
    <property type="match status" value="1"/>
</dbReference>